<keyword evidence="2 3" id="KW-0378">Hydrolase</keyword>
<evidence type="ECO:0000313" key="7">
    <source>
        <dbReference type="Proteomes" id="UP001383192"/>
    </source>
</evidence>
<dbReference type="GO" id="GO:0016787">
    <property type="term" value="F:hydrolase activity"/>
    <property type="evidence" value="ECO:0007669"/>
    <property type="project" value="UniProtKB-KW"/>
</dbReference>
<keyword evidence="4" id="KW-0175">Coiled coil</keyword>
<dbReference type="InterPro" id="IPR050309">
    <property type="entry name" value="Type-B_Carboxylest/Lipase"/>
</dbReference>
<feature type="signal peptide" evidence="3">
    <location>
        <begin position="1"/>
        <end position="28"/>
    </location>
</feature>
<sequence length="685" mass="75650">MIGLKTAPMHPLVSAILPILALLPNVLGFEQRSTTDASIVDLGYAQYQGVFDVSTNTTSFFGIRYAAPPVGELRWQAPQAPENIPGVLQADTEPPPCFQANSGAAPANPFKLNGRQLPAPAESEDCLFLKYALPHTIFERKMTICAQRLFPGSTNPASNGTLLPTVVWIHGGGYISGSATRFTGPGSDLIQESNDGVVVVIIQYRLGVLGFLAGNQVKENGVLNAGLLDQNFALRWVNQHISKFGGDPTRVTIWGESAGAGSVLQHVIAEDGKTTPQLFRAAMTSSTFLPPQYVFNETIPQTIYNQVVDQANCTSSSDTLACLRQVETSVLQTINNQVNLEGFFGTFVTVPVIDGTFIKRRATEAFRQGKVNGKALLAVTNTNEGFIFVNQSAPLNASFYASQVFPKLGQKETSAIERAYRGLGTTINQNNLIMGKAIFVCPTYFLMRAFQDRSFKGEFAVPPAIHGMDVNYFFPTGQDLSFNNATFISSFAGSFLSFVVSLDPNIKVNPINNITPKWPVFKGEEMRFNQTVHNTTDIRLAATDRQLLERCRDKAQDLCDTSDTLSPDITELLRSGIRLDKECERYTDEVLEQIHAKLEAHAKDIADLQAQILALQGRTNILKRKQEQFRSLKAPIRRIPAEVLSYIFLWAIRTPGSIHSGREHQKPYRYSYREETDGADWRYDG</sequence>
<gene>
    <name evidence="6" type="ORF">VNI00_015928</name>
</gene>
<dbReference type="InterPro" id="IPR029058">
    <property type="entry name" value="AB_hydrolase_fold"/>
</dbReference>
<feature type="domain" description="Carboxylesterase type B" evidence="5">
    <location>
        <begin position="52"/>
        <end position="536"/>
    </location>
</feature>
<dbReference type="AlphaFoldDB" id="A0AAW0BGR6"/>
<evidence type="ECO:0000256" key="1">
    <source>
        <dbReference type="ARBA" id="ARBA00005964"/>
    </source>
</evidence>
<protein>
    <recommendedName>
        <fullName evidence="3">Carboxylic ester hydrolase</fullName>
        <ecNumber evidence="3">3.1.1.-</ecNumber>
    </recommendedName>
</protein>
<comment type="similarity">
    <text evidence="1 3">Belongs to the type-B carboxylesterase/lipase family.</text>
</comment>
<dbReference type="EC" id="3.1.1.-" evidence="3"/>
<evidence type="ECO:0000256" key="3">
    <source>
        <dbReference type="RuleBase" id="RU361235"/>
    </source>
</evidence>
<reference evidence="6 7" key="1">
    <citation type="submission" date="2024-01" db="EMBL/GenBank/DDBJ databases">
        <title>A draft genome for a cacao thread blight-causing isolate of Paramarasmius palmivorus.</title>
        <authorList>
            <person name="Baruah I.K."/>
            <person name="Bukari Y."/>
            <person name="Amoako-Attah I."/>
            <person name="Meinhardt L.W."/>
            <person name="Bailey B.A."/>
            <person name="Cohen S.P."/>
        </authorList>
    </citation>
    <scope>NUCLEOTIDE SEQUENCE [LARGE SCALE GENOMIC DNA]</scope>
    <source>
        <strain evidence="6 7">GH-12</strain>
    </source>
</reference>
<organism evidence="6 7">
    <name type="scientific">Paramarasmius palmivorus</name>
    <dbReference type="NCBI Taxonomy" id="297713"/>
    <lineage>
        <taxon>Eukaryota</taxon>
        <taxon>Fungi</taxon>
        <taxon>Dikarya</taxon>
        <taxon>Basidiomycota</taxon>
        <taxon>Agaricomycotina</taxon>
        <taxon>Agaricomycetes</taxon>
        <taxon>Agaricomycetidae</taxon>
        <taxon>Agaricales</taxon>
        <taxon>Marasmiineae</taxon>
        <taxon>Marasmiaceae</taxon>
        <taxon>Paramarasmius</taxon>
    </lineage>
</organism>
<name>A0AAW0BGR6_9AGAR</name>
<dbReference type="Gene3D" id="3.40.50.1820">
    <property type="entry name" value="alpha/beta hydrolase"/>
    <property type="match status" value="1"/>
</dbReference>
<dbReference type="Pfam" id="PF00135">
    <property type="entry name" value="COesterase"/>
    <property type="match status" value="1"/>
</dbReference>
<keyword evidence="7" id="KW-1185">Reference proteome</keyword>
<feature type="coiled-coil region" evidence="4">
    <location>
        <begin position="591"/>
        <end position="625"/>
    </location>
</feature>
<dbReference type="PROSITE" id="PS00122">
    <property type="entry name" value="CARBOXYLESTERASE_B_1"/>
    <property type="match status" value="1"/>
</dbReference>
<evidence type="ECO:0000313" key="6">
    <source>
        <dbReference type="EMBL" id="KAK7025494.1"/>
    </source>
</evidence>
<feature type="chain" id="PRO_5043107554" description="Carboxylic ester hydrolase" evidence="3">
    <location>
        <begin position="29"/>
        <end position="685"/>
    </location>
</feature>
<evidence type="ECO:0000256" key="2">
    <source>
        <dbReference type="ARBA" id="ARBA00022801"/>
    </source>
</evidence>
<comment type="caution">
    <text evidence="6">The sequence shown here is derived from an EMBL/GenBank/DDBJ whole genome shotgun (WGS) entry which is preliminary data.</text>
</comment>
<accession>A0AAW0BGR6</accession>
<keyword evidence="3" id="KW-0732">Signal</keyword>
<dbReference type="SUPFAM" id="SSF53474">
    <property type="entry name" value="alpha/beta-Hydrolases"/>
    <property type="match status" value="1"/>
</dbReference>
<dbReference type="Proteomes" id="UP001383192">
    <property type="component" value="Unassembled WGS sequence"/>
</dbReference>
<dbReference type="PANTHER" id="PTHR11559">
    <property type="entry name" value="CARBOXYLESTERASE"/>
    <property type="match status" value="1"/>
</dbReference>
<dbReference type="InterPro" id="IPR002018">
    <property type="entry name" value="CarbesteraseB"/>
</dbReference>
<dbReference type="EMBL" id="JAYKXP010000113">
    <property type="protein sequence ID" value="KAK7025494.1"/>
    <property type="molecule type" value="Genomic_DNA"/>
</dbReference>
<dbReference type="InterPro" id="IPR019826">
    <property type="entry name" value="Carboxylesterase_B_AS"/>
</dbReference>
<evidence type="ECO:0000259" key="5">
    <source>
        <dbReference type="Pfam" id="PF00135"/>
    </source>
</evidence>
<proteinExistence type="inferred from homology"/>
<evidence type="ECO:0000256" key="4">
    <source>
        <dbReference type="SAM" id="Coils"/>
    </source>
</evidence>